<feature type="region of interest" description="Disordered" evidence="12">
    <location>
        <begin position="2883"/>
        <end position="2920"/>
    </location>
</feature>
<feature type="compositionally biased region" description="Basic and acidic residues" evidence="12">
    <location>
        <begin position="3078"/>
        <end position="3088"/>
    </location>
</feature>
<evidence type="ECO:0000256" key="11">
    <source>
        <dbReference type="PROSITE-ProRule" id="PRU00104"/>
    </source>
</evidence>
<feature type="region of interest" description="Disordered" evidence="12">
    <location>
        <begin position="3431"/>
        <end position="3455"/>
    </location>
</feature>
<dbReference type="SUPFAM" id="SSF56204">
    <property type="entry name" value="Hect, E3 ligase catalytic domain"/>
    <property type="match status" value="1"/>
</dbReference>
<dbReference type="GO" id="GO:0061630">
    <property type="term" value="F:ubiquitin protein ligase activity"/>
    <property type="evidence" value="ECO:0007669"/>
    <property type="project" value="UniProtKB-EC"/>
</dbReference>
<evidence type="ECO:0000256" key="2">
    <source>
        <dbReference type="ARBA" id="ARBA00004123"/>
    </source>
</evidence>
<feature type="compositionally biased region" description="Basic and acidic residues" evidence="12">
    <location>
        <begin position="2373"/>
        <end position="2382"/>
    </location>
</feature>
<evidence type="ECO:0000313" key="17">
    <source>
        <dbReference type="WBParaSite" id="TTAC_0000610801-mRNA-1"/>
    </source>
</evidence>
<dbReference type="Gene3D" id="3.30.2160.10">
    <property type="entry name" value="Hect, E3 ligase catalytic domain"/>
    <property type="match status" value="1"/>
</dbReference>
<evidence type="ECO:0000256" key="3">
    <source>
        <dbReference type="ARBA" id="ARBA00004906"/>
    </source>
</evidence>
<keyword evidence="13" id="KW-0472">Membrane</keyword>
<keyword evidence="16" id="KW-1185">Reference proteome</keyword>
<evidence type="ECO:0000256" key="4">
    <source>
        <dbReference type="ARBA" id="ARBA00012485"/>
    </source>
</evidence>
<evidence type="ECO:0000256" key="8">
    <source>
        <dbReference type="ARBA" id="ARBA00022816"/>
    </source>
</evidence>
<feature type="compositionally biased region" description="Polar residues" evidence="12">
    <location>
        <begin position="1399"/>
        <end position="1417"/>
    </location>
</feature>
<feature type="region of interest" description="Disordered" evidence="12">
    <location>
        <begin position="2223"/>
        <end position="2269"/>
    </location>
</feature>
<dbReference type="GO" id="GO:0006511">
    <property type="term" value="P:ubiquitin-dependent protein catabolic process"/>
    <property type="evidence" value="ECO:0007669"/>
    <property type="project" value="TreeGrafter"/>
</dbReference>
<comment type="subcellular location">
    <subcellularLocation>
        <location evidence="2">Nucleus</location>
    </subcellularLocation>
</comment>
<keyword evidence="9" id="KW-0539">Nucleus</keyword>
<dbReference type="GO" id="GO:0005634">
    <property type="term" value="C:nucleus"/>
    <property type="evidence" value="ECO:0007669"/>
    <property type="project" value="UniProtKB-SubCell"/>
</dbReference>
<feature type="transmembrane region" description="Helical" evidence="13">
    <location>
        <begin position="117"/>
        <end position="139"/>
    </location>
</feature>
<keyword evidence="13" id="KW-0812">Transmembrane</keyword>
<feature type="compositionally biased region" description="Polar residues" evidence="12">
    <location>
        <begin position="3759"/>
        <end position="3769"/>
    </location>
</feature>
<dbReference type="InterPro" id="IPR035983">
    <property type="entry name" value="Hect_E3_ubiquitin_ligase"/>
</dbReference>
<dbReference type="PROSITE" id="PS50237">
    <property type="entry name" value="HECT"/>
    <property type="match status" value="1"/>
</dbReference>
<dbReference type="UniPathway" id="UPA00143"/>
<dbReference type="FunFam" id="3.30.2160.10:FF:000001">
    <property type="entry name" value="E3 ubiquitin-protein ligase NEDD4-like"/>
    <property type="match status" value="1"/>
</dbReference>
<evidence type="ECO:0000259" key="14">
    <source>
        <dbReference type="PROSITE" id="PS50237"/>
    </source>
</evidence>
<dbReference type="GO" id="GO:0000209">
    <property type="term" value="P:protein polyubiquitination"/>
    <property type="evidence" value="ECO:0007669"/>
    <property type="project" value="TreeGrafter"/>
</dbReference>
<evidence type="ECO:0000256" key="9">
    <source>
        <dbReference type="ARBA" id="ARBA00023242"/>
    </source>
</evidence>
<dbReference type="OrthoDB" id="423283at2759"/>
<sequence>MKIDRKKIVNRCGYDQNECMLLAKRLSECSDEDFLKELRKIKVWNYGKCELGLWADILDRLDAILEDVTSKVGMWTLKVDAPGNDHLVKDVVTVLEFTSHLIEHSIYRCLYGSWSHILALFATSNMDILLAVLGLAYNFSKRSNYFSRLDPSNRSLILERLVSIAESWGGVENGFDLASCCRMDHYPPNAGKVTFEYYPDNELDGQPGFLSRPLVIDECLKNCTKSPSEVMEELLKVHPVPLSKQTALFARIRLAVYFSDPEKRLKCIKARLQAISTLCTTFILSTHTDFLLGYTFEFDDRLIYFGLVDELVDVLQLPDGEVMSIKACALRTMTAIFNLQRLNVNLMTILESTGMANFHGALPTRIRRWIQGLVDGTCDASGGSVNQQYTIALLSFLYHLAAFEQNLSSGNAHGMSLRTMNSSGILDSMLQLIAWHVPRNDCLSYVTRAVRVTDQILSSIVSNRQLVLDRLVDRLDYEAELVLRPPPELAKAGASNSQTSPLGVLNTQRSGLMKSMLNLLKRLCLEADWYEYLRAAMSGNLPVVLRKIYSNRVFHATPHLVLFAMETITNYIYTYPSSISYMQDKGVTSDILSALMENPLPQSRDFLVHLPSILRTLALNPRGRTALSSSGVLQKYVETLVSPEYLPTMRAKRLRDFLSQISYNLSIAASAVGQNNPTNNLTASQMSTSLHELMRMHSDIRGIVFNSILKCFTKIVEMGKTPASLIPTTSIDSTPPGMRGGSSANSNTATSTTVVAGTSTRSTSDIHPPVRVRHRARSPDEDEVVDVDVDVVDDEDEEEEEEEEGAYLDAEVEDVNMLLSGSDGAGSDVDNPQHSLSITVLATPTSPEHVSFGGGANTITTTTVPAASTTASTSVATPMEVDEEEGSQNISDFILNVSKFMERLHSFFMHVNDLTPYQLHSRAGVQVLCDLLLMPGLPFDFPVSFSCATFCKSIDQLLNYMSVEDVVEPILETLEKSIQRAKDLRAGLTSAIDVTSMHHSSSSEAPTSLLLAEFNAGRTQLLHELVCISSIICVVVQIINHLKPEMRGIFGNLWSEKEFLRDLGELYHEVLWEATILLTSIRDEQELSSSATTSTTASKSANTGIANNVGVPGGSSGCGDVCGGLPDALERSLFPPFVETLSIFKIISPQRNNSGTPSDAHHILYVSSFIINSVNELCTTLTRFCILFPPPPRRFIMQFSNPPPQDALSTSARSAILGRVALFMADRLLWQPPTPPPPPRMVNALWYSAFQLIHLFLFGTSTNRMPSVLMLKTFSMLGGIGFLFESFNDFVANAMAVPLDKETVGKVVEGWLACADRLADVSALKAEVQRLSETDFIGFDLDKYSHYLYRRILEPLCLICRPGFIEFLTKKGVEHLLSIFKNVVPIIFTPASEVTSSSRISCDESNAQISTPSTSTGEGRGKEHAEVDPVEMDTISDIISPPSTEALEELGFTMVDFLNAFGTESTTNRIRDLLSKRPSAKLHPPLSFETSRQRSAFLRSKLFNACLEIAKLHDGDEVLQQIADVLLSNKDDLHCVSELVRIITGDGTEHVCIDAPLTSPEYSSTNVEVAMHLLALFFTRCRFVCVRAFNRYRLPDFLYNLITGRLWPSASSFPFRSKLFTLAALLLEQYVHMATALRLRQRHIKLYADRHSWAWFDHIAKQWHGYCPEEFRLADRAFHDGVYRFTYEDRKTNVVEFYPLLLAPSERNSTRPIALLPKLPSFSAESEVPSVSEAQFNLTDYERYILRDEEEVPSEPLSSTQRHYLCLSLLEHFKDSRLDSKCTDAFLRLLLRLAASSFDDVDTLMGGDVLRILFDFPFETGFASQYSAFVGHLIRQLFDDKASLTASMRQVIGQFFHGGSPLLHWCYRDLFYTLSILIPLMAKNEEVALSLLKELSVIDIAEGSLKDGVPSNSLLMSLDPAVDDPKAFSVELTDRQKSIVSVLVNRIVKESRRSDDSGEDSTVAGTTDLNVNTKDDVPPVKRALTSSHLTKSDYLRYLTDLVMTSRGVVEFVAKYNVTTHQTLLNYLFNQEFSDSSSMDLTILLLETILFCSSSTTQNTIIVEFKASLKYLIASGSMSISNNDGFDKNQRIISHMRFLECALALPYPLQSTIIRHLYKRQIPADVARLIAIVHCNVSNSVAALNGVVKVLDDLSVLDRQILRRITQLEQQFKRASTSVAENHVSVVTTVADSMMHTAAETTQPVASALAPSIVGIGDSVHPAPAAATTSLPAGSSLQQRNSSTPNRHHVTEEGDTWALAEDTSEMEDTTVEDSNAILILDEVVVNPRAGESSGDGGNRDVGEDDDNTDDVRRINDSYAEEGEDGDSYHDLEDAEGDDDEEDDGEDGEDEEDDEEDEGGDDADTTDEIDEEDERGPYEDHSMDQEVDVDDLVEAQSTDNGPSNQHNNMMITLVNEVFNVVDSAIDSISGGVGVGGSIRSTQNHRRSGGDIERGLILHFTPFAGNDSVTNWGSSTHHPVVVGGDRLYDFAGPRSTMDFPHMHHSSFFLNDSHFVGGSSGGGSGGVSNLNSAIRHPIIALPPQNPFLQASESSAPVALRSVNGGMNDATTTISLRSLRAHPSSRRDSNAISSAVLTLYPQSHRGGGSGGGYGRMAGNQATTPILVRTNLGSSIQPSTYLQAAQSSLLVGQGAMQYNTFVYDNPNSVRSNRRRTAQNSTAGLTQRKSMDLSESEGDKVVWEMLTDFCEFQCYTVAESLRLAGFSGVGATGVTAPLSLFFNMLNTYRHFVELALILCGQEIMDMVMIARHEVGVVAVQRRNEEYARRLAEYRRELSPRKQEEHTQPEALVGGHGAALMDELAETTPSPLVRPSNARRSDAIDSDIDSLHDEGESLQLFPALLNSPNSPSNGRNTDEGPAATVDVVTETTTSPTATNSASRSADPSVPSTSAPSASELQAQPPQIRVPVTDEEIVASMVSEGMDPSFLDALPEEMRRELMTEHQRTVRLRSQLSSMQSSMPDHVDEAFLTSLPPNIQEEVLAQVRQTAVSSGADAGAGPSNAAVVAANGSSTLGDESNNNNSSFLASLPPALRHEIFTDMEDFQIDLLPAEMQQEARRLRRHALEQTARQDSRSQSHRNQNQYRPLPSRLFPAFFGPVNPPDSNDAQWRVNRSFQGRGGSHLSPLSAATLNGLQSFFTSALSTRSQSGLKPLLDHEGLTCIITLIITCSTSPSLRRNIFPTLKRLLQNLCSHQPTRIVKQLSETPLSPSSALAHSNTNTIFGAGFEAAMGCWVRNLQPLANGLFVVHPQAANYVCFIVLDVLADLAQSSASHFFPLTLDSSVFSTGDYEPADVKTDFWDVVSRLSRGSGPSSSSSPRKSLSISPARPRSTTTVPLSRSRVSDLVDATTPPVDYFSHLVGLLRHPVVTSRPVLQEKLLFLLVRVVDEFFRANEQPTSGNSPRRRSGVVAGSRVLGDFSPSETAVGMQPSTATTANTAAESNNSTTPITSLIAPLSPSVIQSLCDFVMARNSTEQSRTLATWLIILMSRANSSTRERFFHVLAIGACELAQILEGQLSAVIEEINLLSPSSKYRRHQRGTSGNNSGGGGSGDGPSTSFGPGLQHSASMTRLPDRFGSPGASVFVGGPSTSLAPPPPAPTGGELELASLQPLLTSRSPQSRFCRILRLMLHLSFPPDVSMQSMEALSSLWRRLSVTLDCLQETSDANTVLLFQPLVECLCLAHASPSQTTCVNVFHSPFSGLSRRGAVGGGLASWTGIDLPISLNNGFSTEDQNIILFDGFPEIPPTTETVSGTSPQIDLTRPMSPPDWTMTDTTECTERASTSRDVNFPSSNTNLIAWFAEKHRVGLNHILRHYVGNISESAFTVFLSQPKCLDFDVKRRFFRQRFQSLRARSPQPRSEEEPLVVSRERIFEDTFTRLHSRGADVWKHKFVIRFQNEEGQDAGGLLREWYLLMSREIFNPNYCLFRVSPSDRVTYTINPASFINSNHLSYFRFVGRFIAKAIYDNKLLECYFTRSFYKHILGRRVRFTDLESEDYDFYKGLEYLLTHHVSELNYEITFCTEINEFGKNETRDLIENGRNIVVTEANKHEYVRLVCQERMTGAIRQQLSAFLEGFYSIIPKSLINIFNEQELELLISGLPNIDIDDLRANTTYSKYQPTSPQVEWFWQALESFDQEDRARFLQFLTGTSRVPLGGFANLEGMHGPTKFQICRAAVSSTNHLPSAHTCFNTLELPPYESYEQLRKRLLTAIRECCEGYGMA</sequence>
<feature type="region of interest" description="Disordered" evidence="12">
    <location>
        <begin position="2281"/>
        <end position="2383"/>
    </location>
</feature>
<feature type="compositionally biased region" description="Low complexity" evidence="12">
    <location>
        <begin position="2883"/>
        <end position="2910"/>
    </location>
</feature>
<feature type="region of interest" description="Disordered" evidence="12">
    <location>
        <begin position="3319"/>
        <end position="3353"/>
    </location>
</feature>
<feature type="region of interest" description="Disordered" evidence="12">
    <location>
        <begin position="1399"/>
        <end position="1436"/>
    </location>
</feature>
<evidence type="ECO:0000256" key="1">
    <source>
        <dbReference type="ARBA" id="ARBA00000885"/>
    </source>
</evidence>
<dbReference type="STRING" id="6205.A0A0R3WZA2"/>
<dbReference type="CDD" id="cd00078">
    <property type="entry name" value="HECTc"/>
    <property type="match status" value="1"/>
</dbReference>
<feature type="compositionally biased region" description="Low complexity" evidence="12">
    <location>
        <begin position="2223"/>
        <end position="2236"/>
    </location>
</feature>
<feature type="region of interest" description="Disordered" evidence="12">
    <location>
        <begin position="3596"/>
        <end position="3615"/>
    </location>
</feature>
<keyword evidence="13" id="KW-1133">Transmembrane helix</keyword>
<reference evidence="17" key="1">
    <citation type="submission" date="2016-04" db="UniProtKB">
        <authorList>
            <consortium name="WormBaseParasite"/>
        </authorList>
    </citation>
    <scope>IDENTIFICATION</scope>
</reference>
<feature type="domain" description="HECT" evidence="14">
    <location>
        <begin position="3893"/>
        <end position="4231"/>
    </location>
</feature>
<keyword evidence="6" id="KW-0808">Transferase</keyword>
<feature type="region of interest" description="Disordered" evidence="12">
    <location>
        <begin position="1954"/>
        <end position="1975"/>
    </location>
</feature>
<proteinExistence type="inferred from homology"/>
<keyword evidence="7 11" id="KW-0833">Ubl conjugation pathway</keyword>
<dbReference type="EC" id="2.3.2.26" evidence="4"/>
<comment type="pathway">
    <text evidence="3">Protein modification; protein ubiquitination.</text>
</comment>
<dbReference type="Gene3D" id="3.90.1750.10">
    <property type="entry name" value="Hect, E3 ligase catalytic domains"/>
    <property type="match status" value="1"/>
</dbReference>
<dbReference type="Gene3D" id="3.30.2410.10">
    <property type="entry name" value="Hect, E3 ligase catalytic domain"/>
    <property type="match status" value="1"/>
</dbReference>
<dbReference type="Pfam" id="PF00632">
    <property type="entry name" value="HECT"/>
    <property type="match status" value="1"/>
</dbReference>
<dbReference type="SMART" id="SM00119">
    <property type="entry name" value="HECTc"/>
    <property type="match status" value="1"/>
</dbReference>
<feature type="compositionally biased region" description="Polar residues" evidence="12">
    <location>
        <begin position="1963"/>
        <end position="1972"/>
    </location>
</feature>
<evidence type="ECO:0000256" key="7">
    <source>
        <dbReference type="ARBA" id="ARBA00022786"/>
    </source>
</evidence>
<feature type="compositionally biased region" description="Low complexity" evidence="12">
    <location>
        <begin position="3442"/>
        <end position="3455"/>
    </location>
</feature>
<dbReference type="InterPro" id="IPR000569">
    <property type="entry name" value="HECT_dom"/>
</dbReference>
<dbReference type="Pfam" id="PF06012">
    <property type="entry name" value="DUF908"/>
    <property type="match status" value="1"/>
</dbReference>
<dbReference type="PANTHER" id="PTHR11254:SF67">
    <property type="entry name" value="E3 UBIQUITIN-PROTEIN LIGASE HUWE1"/>
    <property type="match status" value="1"/>
</dbReference>
<name>A0A0R3WZA2_HYDTA</name>
<organism evidence="17">
    <name type="scientific">Hydatigena taeniaeformis</name>
    <name type="common">Feline tapeworm</name>
    <name type="synonym">Taenia taeniaeformis</name>
    <dbReference type="NCBI Taxonomy" id="6205"/>
    <lineage>
        <taxon>Eukaryota</taxon>
        <taxon>Metazoa</taxon>
        <taxon>Spiralia</taxon>
        <taxon>Lophotrochozoa</taxon>
        <taxon>Platyhelminthes</taxon>
        <taxon>Cestoda</taxon>
        <taxon>Eucestoda</taxon>
        <taxon>Cyclophyllidea</taxon>
        <taxon>Taeniidae</taxon>
        <taxon>Hydatigera</taxon>
    </lineage>
</organism>
<dbReference type="Pfam" id="PF14377">
    <property type="entry name" value="UBM"/>
    <property type="match status" value="3"/>
</dbReference>
<dbReference type="Pfam" id="PF06025">
    <property type="entry name" value="DUF913"/>
    <property type="match status" value="1"/>
</dbReference>
<dbReference type="WBParaSite" id="TTAC_0000610801-mRNA-1">
    <property type="protein sequence ID" value="TTAC_0000610801-mRNA-1"/>
    <property type="gene ID" value="TTAC_0000610801"/>
</dbReference>
<accession>A0A0R3WZA2</accession>
<evidence type="ECO:0000256" key="13">
    <source>
        <dbReference type="SAM" id="Phobius"/>
    </source>
</evidence>
<dbReference type="InterPro" id="IPR010309">
    <property type="entry name" value="E3_Ub_ligase_DUF908"/>
</dbReference>
<feature type="region of interest" description="Disordered" evidence="12">
    <location>
        <begin position="3543"/>
        <end position="3583"/>
    </location>
</feature>
<feature type="region of interest" description="Disordered" evidence="12">
    <location>
        <begin position="3078"/>
        <end position="3098"/>
    </location>
</feature>
<feature type="active site" description="Glycyl thioester intermediate" evidence="11">
    <location>
        <position position="4198"/>
    </location>
</feature>
<dbReference type="GO" id="GO:0005737">
    <property type="term" value="C:cytoplasm"/>
    <property type="evidence" value="ECO:0007669"/>
    <property type="project" value="TreeGrafter"/>
</dbReference>
<evidence type="ECO:0000313" key="15">
    <source>
        <dbReference type="EMBL" id="VDM30240.1"/>
    </source>
</evidence>
<reference evidence="15 16" key="2">
    <citation type="submission" date="2018-11" db="EMBL/GenBank/DDBJ databases">
        <authorList>
            <consortium name="Pathogen Informatics"/>
        </authorList>
    </citation>
    <scope>NUCLEOTIDE SEQUENCE [LARGE SCALE GENOMIC DNA]</scope>
</reference>
<feature type="region of interest" description="Disordered" evidence="12">
    <location>
        <begin position="793"/>
        <end position="812"/>
    </location>
</feature>
<dbReference type="FunFam" id="3.30.2410.10:FF:000004">
    <property type="entry name" value="E3 ubiquitin-protein ligase HUWE1, variant"/>
    <property type="match status" value="1"/>
</dbReference>
<evidence type="ECO:0000256" key="10">
    <source>
        <dbReference type="ARBA" id="ARBA00034494"/>
    </source>
</evidence>
<evidence type="ECO:0000256" key="6">
    <source>
        <dbReference type="ARBA" id="ARBA00022679"/>
    </source>
</evidence>
<keyword evidence="5" id="KW-0813">Transport</keyword>
<dbReference type="PANTHER" id="PTHR11254">
    <property type="entry name" value="HECT DOMAIN UBIQUITIN-PROTEIN LIGASE"/>
    <property type="match status" value="1"/>
</dbReference>
<dbReference type="InterPro" id="IPR010314">
    <property type="entry name" value="E3_Ub_ligase_DUF913"/>
</dbReference>
<feature type="compositionally biased region" description="Acidic residues" evidence="12">
    <location>
        <begin position="2331"/>
        <end position="2372"/>
    </location>
</feature>
<evidence type="ECO:0000256" key="12">
    <source>
        <dbReference type="SAM" id="MobiDB-lite"/>
    </source>
</evidence>
<feature type="compositionally biased region" description="Low complexity" evidence="12">
    <location>
        <begin position="741"/>
        <end position="763"/>
    </location>
</feature>
<comment type="similarity">
    <text evidence="10">Belongs to the UPL family. TOM1/PTR1 subfamily.</text>
</comment>
<dbReference type="EMBL" id="UYWX01020293">
    <property type="protein sequence ID" value="VDM30240.1"/>
    <property type="molecule type" value="Genomic_DNA"/>
</dbReference>
<feature type="compositionally biased region" description="Low complexity" evidence="12">
    <location>
        <begin position="3319"/>
        <end position="3338"/>
    </location>
</feature>
<dbReference type="FunFam" id="3.90.1750.10:FF:000003">
    <property type="entry name" value="E3 ubiquitin-protein ligase UPL1"/>
    <property type="match status" value="1"/>
</dbReference>
<gene>
    <name evidence="15" type="ORF">TTAC_LOCUS6093</name>
</gene>
<protein>
    <recommendedName>
        <fullName evidence="4">HECT-type E3 ubiquitin transferase</fullName>
        <ecNumber evidence="4">2.3.2.26</ecNumber>
    </recommendedName>
</protein>
<evidence type="ECO:0000313" key="16">
    <source>
        <dbReference type="Proteomes" id="UP000274429"/>
    </source>
</evidence>
<dbReference type="InterPro" id="IPR025527">
    <property type="entry name" value="HUWE1/Rev1_UBM"/>
</dbReference>
<comment type="catalytic activity">
    <reaction evidence="1">
        <text>S-ubiquitinyl-[E2 ubiquitin-conjugating enzyme]-L-cysteine + [acceptor protein]-L-lysine = [E2 ubiquitin-conjugating enzyme]-L-cysteine + N(6)-ubiquitinyl-[acceptor protein]-L-lysine.</text>
        <dbReference type="EC" id="2.3.2.26"/>
    </reaction>
</comment>
<feature type="region of interest" description="Disordered" evidence="12">
    <location>
        <begin position="3759"/>
        <end position="3781"/>
    </location>
</feature>
<keyword evidence="8" id="KW-0509">mRNA transport</keyword>
<dbReference type="Proteomes" id="UP000274429">
    <property type="component" value="Unassembled WGS sequence"/>
</dbReference>
<evidence type="ECO:0000256" key="5">
    <source>
        <dbReference type="ARBA" id="ARBA00022448"/>
    </source>
</evidence>
<feature type="region of interest" description="Disordered" evidence="12">
    <location>
        <begin position="727"/>
        <end position="766"/>
    </location>
</feature>
<dbReference type="InterPro" id="IPR050409">
    <property type="entry name" value="E3_ubiq-protein_ligase"/>
</dbReference>
<dbReference type="GO" id="GO:0051028">
    <property type="term" value="P:mRNA transport"/>
    <property type="evidence" value="ECO:0007669"/>
    <property type="project" value="UniProtKB-KW"/>
</dbReference>